<gene>
    <name evidence="2" type="ORF">mMyoMyo1_011286</name>
</gene>
<reference evidence="2 3" key="1">
    <citation type="journal article" date="2020" name="Nature">
        <title>Six reference-quality genomes reveal evolution of bat adaptations.</title>
        <authorList>
            <person name="Jebb D."/>
            <person name="Huang Z."/>
            <person name="Pippel M."/>
            <person name="Hughes G.M."/>
            <person name="Lavrichenko K."/>
            <person name="Devanna P."/>
            <person name="Winkler S."/>
            <person name="Jermiin L.S."/>
            <person name="Skirmuntt E.C."/>
            <person name="Katzourakis A."/>
            <person name="Burkitt-Gray L."/>
            <person name="Ray D.A."/>
            <person name="Sullivan K.A.M."/>
            <person name="Roscito J.G."/>
            <person name="Kirilenko B.M."/>
            <person name="Davalos L.M."/>
            <person name="Corthals A.P."/>
            <person name="Power M.L."/>
            <person name="Jones G."/>
            <person name="Ransome R.D."/>
            <person name="Dechmann D.K.N."/>
            <person name="Locatelli A.G."/>
            <person name="Puechmaille S.J."/>
            <person name="Fedrigo O."/>
            <person name="Jarvis E.D."/>
            <person name="Hiller M."/>
            <person name="Vernes S.C."/>
            <person name="Myers E.W."/>
            <person name="Teeling E.C."/>
        </authorList>
    </citation>
    <scope>NUCLEOTIDE SEQUENCE [LARGE SCALE GENOMIC DNA]</scope>
    <source>
        <strain evidence="2">MMyoMyo1</strain>
        <tissue evidence="2">Flight muscle</tissue>
    </source>
</reference>
<dbReference type="EMBL" id="JABWUV010000048">
    <property type="protein sequence ID" value="KAF6268150.1"/>
    <property type="molecule type" value="Genomic_DNA"/>
</dbReference>
<dbReference type="AlphaFoldDB" id="A0A7J7QW89"/>
<feature type="compositionally biased region" description="Basic and acidic residues" evidence="1">
    <location>
        <begin position="72"/>
        <end position="83"/>
    </location>
</feature>
<protein>
    <submittedName>
        <fullName evidence="2">Uncharacterized protein</fullName>
    </submittedName>
</protein>
<proteinExistence type="predicted"/>
<keyword evidence="3" id="KW-1185">Reference proteome</keyword>
<feature type="compositionally biased region" description="Basic and acidic residues" evidence="1">
    <location>
        <begin position="27"/>
        <end position="48"/>
    </location>
</feature>
<sequence>MLPVLMGNGGVPTALATKNELAVLAEGSRHTPETHRPPPREILERVPEDGGGSSWNALIIVQLPVSSRREDTCVRRRGTRETPARAQGRKRLCARRRGGSEMWQEPRLVWLCWVGVVSRTRRLPF</sequence>
<organism evidence="2 3">
    <name type="scientific">Myotis myotis</name>
    <name type="common">Greater mouse-eared bat</name>
    <name type="synonym">Vespertilio myotis</name>
    <dbReference type="NCBI Taxonomy" id="51298"/>
    <lineage>
        <taxon>Eukaryota</taxon>
        <taxon>Metazoa</taxon>
        <taxon>Chordata</taxon>
        <taxon>Craniata</taxon>
        <taxon>Vertebrata</taxon>
        <taxon>Euteleostomi</taxon>
        <taxon>Mammalia</taxon>
        <taxon>Eutheria</taxon>
        <taxon>Laurasiatheria</taxon>
        <taxon>Chiroptera</taxon>
        <taxon>Yangochiroptera</taxon>
        <taxon>Vespertilionidae</taxon>
        <taxon>Myotis</taxon>
    </lineage>
</organism>
<dbReference type="Proteomes" id="UP000527355">
    <property type="component" value="Unassembled WGS sequence"/>
</dbReference>
<name>A0A7J7QW89_MYOMY</name>
<comment type="caution">
    <text evidence="2">The sequence shown here is derived from an EMBL/GenBank/DDBJ whole genome shotgun (WGS) entry which is preliminary data.</text>
</comment>
<evidence type="ECO:0000313" key="3">
    <source>
        <dbReference type="Proteomes" id="UP000527355"/>
    </source>
</evidence>
<evidence type="ECO:0000313" key="2">
    <source>
        <dbReference type="EMBL" id="KAF6268150.1"/>
    </source>
</evidence>
<accession>A0A7J7QW89</accession>
<evidence type="ECO:0000256" key="1">
    <source>
        <dbReference type="SAM" id="MobiDB-lite"/>
    </source>
</evidence>
<feature type="region of interest" description="Disordered" evidence="1">
    <location>
        <begin position="72"/>
        <end position="91"/>
    </location>
</feature>
<feature type="region of interest" description="Disordered" evidence="1">
    <location>
        <begin position="26"/>
        <end position="49"/>
    </location>
</feature>